<dbReference type="EMBL" id="VSRR010018424">
    <property type="protein sequence ID" value="MPC61332.1"/>
    <property type="molecule type" value="Genomic_DNA"/>
</dbReference>
<reference evidence="2 3" key="1">
    <citation type="submission" date="2019-05" db="EMBL/GenBank/DDBJ databases">
        <title>Another draft genome of Portunus trituberculatus and its Hox gene families provides insights of decapod evolution.</title>
        <authorList>
            <person name="Jeong J.-H."/>
            <person name="Song I."/>
            <person name="Kim S."/>
            <person name="Choi T."/>
            <person name="Kim D."/>
            <person name="Ryu S."/>
            <person name="Kim W."/>
        </authorList>
    </citation>
    <scope>NUCLEOTIDE SEQUENCE [LARGE SCALE GENOMIC DNA]</scope>
    <source>
        <tissue evidence="2">Muscle</tissue>
    </source>
</reference>
<accession>A0A5B7GR30</accession>
<name>A0A5B7GR30_PORTR</name>
<protein>
    <submittedName>
        <fullName evidence="2">Uncharacterized protein</fullName>
    </submittedName>
</protein>
<comment type="caution">
    <text evidence="2">The sequence shown here is derived from an EMBL/GenBank/DDBJ whole genome shotgun (WGS) entry which is preliminary data.</text>
</comment>
<keyword evidence="3" id="KW-1185">Reference proteome</keyword>
<proteinExistence type="predicted"/>
<dbReference type="AlphaFoldDB" id="A0A5B7GR30"/>
<gene>
    <name evidence="2" type="ORF">E2C01_055402</name>
</gene>
<organism evidence="2 3">
    <name type="scientific">Portunus trituberculatus</name>
    <name type="common">Swimming crab</name>
    <name type="synonym">Neptunus trituberculatus</name>
    <dbReference type="NCBI Taxonomy" id="210409"/>
    <lineage>
        <taxon>Eukaryota</taxon>
        <taxon>Metazoa</taxon>
        <taxon>Ecdysozoa</taxon>
        <taxon>Arthropoda</taxon>
        <taxon>Crustacea</taxon>
        <taxon>Multicrustacea</taxon>
        <taxon>Malacostraca</taxon>
        <taxon>Eumalacostraca</taxon>
        <taxon>Eucarida</taxon>
        <taxon>Decapoda</taxon>
        <taxon>Pleocyemata</taxon>
        <taxon>Brachyura</taxon>
        <taxon>Eubrachyura</taxon>
        <taxon>Portunoidea</taxon>
        <taxon>Portunidae</taxon>
        <taxon>Portuninae</taxon>
        <taxon>Portunus</taxon>
    </lineage>
</organism>
<feature type="region of interest" description="Disordered" evidence="1">
    <location>
        <begin position="63"/>
        <end position="93"/>
    </location>
</feature>
<dbReference type="Proteomes" id="UP000324222">
    <property type="component" value="Unassembled WGS sequence"/>
</dbReference>
<evidence type="ECO:0000313" key="3">
    <source>
        <dbReference type="Proteomes" id="UP000324222"/>
    </source>
</evidence>
<evidence type="ECO:0000256" key="1">
    <source>
        <dbReference type="SAM" id="MobiDB-lite"/>
    </source>
</evidence>
<evidence type="ECO:0000313" key="2">
    <source>
        <dbReference type="EMBL" id="MPC61332.1"/>
    </source>
</evidence>
<sequence>MEKQLKCAREPIRNASTHQLYITWVEVIEKTRCSFCVPRIESRSRDGYSLWCDFFTPTTYHPPPTTHRSHPPPLLSSHPSLRPATKHRRHASTTVIKQSLITGNYNPAAPHLGSLPPPHLSAILSVTF</sequence>